<dbReference type="AlphaFoldDB" id="L8GW89"/>
<name>L8GW89_ACACF</name>
<dbReference type="GO" id="GO:0007017">
    <property type="term" value="P:microtubule-based process"/>
    <property type="evidence" value="ECO:0007669"/>
    <property type="project" value="InterPro"/>
</dbReference>
<dbReference type="PANTHER" id="PTHR11588">
    <property type="entry name" value="TUBULIN"/>
    <property type="match status" value="1"/>
</dbReference>
<feature type="domain" description="Tubulin/FtsZ GTPase" evidence="5">
    <location>
        <begin position="36"/>
        <end position="210"/>
    </location>
</feature>
<keyword evidence="7" id="KW-1185">Reference proteome</keyword>
<evidence type="ECO:0000259" key="5">
    <source>
        <dbReference type="SMART" id="SM00864"/>
    </source>
</evidence>
<reference evidence="6 7" key="1">
    <citation type="journal article" date="2013" name="Genome Biol.">
        <title>Genome of Acanthamoeba castellanii highlights extensive lateral gene transfer and early evolution of tyrosine kinase signaling.</title>
        <authorList>
            <person name="Clarke M."/>
            <person name="Lohan A.J."/>
            <person name="Liu B."/>
            <person name="Lagkouvardos I."/>
            <person name="Roy S."/>
            <person name="Zafar N."/>
            <person name="Bertelli C."/>
            <person name="Schilde C."/>
            <person name="Kianianmomeni A."/>
            <person name="Burglin T.R."/>
            <person name="Frech C."/>
            <person name="Turcotte B."/>
            <person name="Kopec K.O."/>
            <person name="Synnott J.M."/>
            <person name="Choo C."/>
            <person name="Paponov I."/>
            <person name="Finkler A."/>
            <person name="Soon Heng Tan C."/>
            <person name="Hutchins A.P."/>
            <person name="Weinmeier T."/>
            <person name="Rattei T."/>
            <person name="Chu J.S."/>
            <person name="Gimenez G."/>
            <person name="Irimia M."/>
            <person name="Rigden D.J."/>
            <person name="Fitzpatrick D.A."/>
            <person name="Lorenzo-Morales J."/>
            <person name="Bateman A."/>
            <person name="Chiu C.H."/>
            <person name="Tang P."/>
            <person name="Hegemann P."/>
            <person name="Fromm H."/>
            <person name="Raoult D."/>
            <person name="Greub G."/>
            <person name="Miranda-Saavedra D."/>
            <person name="Chen N."/>
            <person name="Nash P."/>
            <person name="Ginger M.L."/>
            <person name="Horn M."/>
            <person name="Schaap P."/>
            <person name="Caler L."/>
            <person name="Loftus B."/>
        </authorList>
    </citation>
    <scope>NUCLEOTIDE SEQUENCE [LARGE SCALE GENOMIC DNA]</scope>
    <source>
        <strain evidence="6 7">Neff</strain>
    </source>
</reference>
<dbReference type="InterPro" id="IPR000217">
    <property type="entry name" value="Tubulin"/>
</dbReference>
<dbReference type="InterPro" id="IPR008280">
    <property type="entry name" value="Tub_FtsZ_C"/>
</dbReference>
<evidence type="ECO:0000256" key="1">
    <source>
        <dbReference type="ARBA" id="ARBA00009636"/>
    </source>
</evidence>
<dbReference type="Proteomes" id="UP000011083">
    <property type="component" value="Unassembled WGS sequence"/>
</dbReference>
<proteinExistence type="inferred from homology"/>
<dbReference type="PRINTS" id="PR01161">
    <property type="entry name" value="TUBULIN"/>
</dbReference>
<evidence type="ECO:0000256" key="3">
    <source>
        <dbReference type="ARBA" id="ARBA00022741"/>
    </source>
</evidence>
<protein>
    <submittedName>
        <fullName evidence="6">Tubulin/FtsZ family, GTPase domain containing protein</fullName>
    </submittedName>
</protein>
<sequence length="363" mass="40416">MWALPYGSSMAGSTGLTRAMGASWWTMGPTHLRRPTITRRRRGATGLVNAIQRSDAGTMFDESSFMYAHADNAGIYSRAVYTNGTEHKEAVLERLRKLQEQCDSGLLLYRSVGGATGAGLCERLLHDTLPRVIDFCILPFLESPNSILEPYNVVLGLGSRPSLSFVFGNDALGKMCQDQRHDGLRPTFRDINKLVARTISTIAKGLTCWTHSTWCPTPTCLSCHATMLRLAQEGGAEQEIKLMALCLLYRGRNMAIDEVRVAVERLKSDSRLTWADGSNKFACSVLDQDHETSCVAVANSSLFVSYLTKLLAKFKFLWNPRAYTSRIVGEGMSSREINEALYNVEQLVENYSSCDPPKPWPRR</sequence>
<keyword evidence="4" id="KW-0342">GTP-binding</keyword>
<evidence type="ECO:0000313" key="6">
    <source>
        <dbReference type="EMBL" id="ELR16361.1"/>
    </source>
</evidence>
<keyword evidence="2" id="KW-0493">Microtubule</keyword>
<dbReference type="GeneID" id="14916937"/>
<dbReference type="GO" id="GO:0005525">
    <property type="term" value="F:GTP binding"/>
    <property type="evidence" value="ECO:0007669"/>
    <property type="project" value="UniProtKB-KW"/>
</dbReference>
<dbReference type="SUPFAM" id="SSF52490">
    <property type="entry name" value="Tubulin nucleotide-binding domain-like"/>
    <property type="match status" value="1"/>
</dbReference>
<accession>L8GW89</accession>
<dbReference type="Gene3D" id="1.10.287.600">
    <property type="entry name" value="Helix hairpin bin"/>
    <property type="match status" value="1"/>
</dbReference>
<dbReference type="Pfam" id="PF00091">
    <property type="entry name" value="Tubulin"/>
    <property type="match status" value="1"/>
</dbReference>
<dbReference type="STRING" id="1257118.L8GW89"/>
<keyword evidence="3" id="KW-0547">Nucleotide-binding</keyword>
<dbReference type="KEGG" id="acan:ACA1_204480"/>
<evidence type="ECO:0000256" key="4">
    <source>
        <dbReference type="ARBA" id="ARBA00023134"/>
    </source>
</evidence>
<gene>
    <name evidence="6" type="ORF">ACA1_204480</name>
</gene>
<dbReference type="InterPro" id="IPR003008">
    <property type="entry name" value="Tubulin_FtsZ_GTPase"/>
</dbReference>
<dbReference type="Gene3D" id="3.40.50.1440">
    <property type="entry name" value="Tubulin/FtsZ, GTPase domain"/>
    <property type="match status" value="1"/>
</dbReference>
<dbReference type="EMBL" id="KB008001">
    <property type="protein sequence ID" value="ELR16361.1"/>
    <property type="molecule type" value="Genomic_DNA"/>
</dbReference>
<dbReference type="InterPro" id="IPR036525">
    <property type="entry name" value="Tubulin/FtsZ_GTPase_sf"/>
</dbReference>
<dbReference type="SUPFAM" id="SSF55307">
    <property type="entry name" value="Tubulin C-terminal domain-like"/>
    <property type="match status" value="1"/>
</dbReference>
<organism evidence="6 7">
    <name type="scientific">Acanthamoeba castellanii (strain ATCC 30010 / Neff)</name>
    <dbReference type="NCBI Taxonomy" id="1257118"/>
    <lineage>
        <taxon>Eukaryota</taxon>
        <taxon>Amoebozoa</taxon>
        <taxon>Discosea</taxon>
        <taxon>Longamoebia</taxon>
        <taxon>Centramoebida</taxon>
        <taxon>Acanthamoebidae</taxon>
        <taxon>Acanthamoeba</taxon>
    </lineage>
</organism>
<dbReference type="SMART" id="SM00864">
    <property type="entry name" value="Tubulin"/>
    <property type="match status" value="1"/>
</dbReference>
<evidence type="ECO:0000256" key="2">
    <source>
        <dbReference type="ARBA" id="ARBA00022701"/>
    </source>
</evidence>
<dbReference type="VEuPathDB" id="AmoebaDB:ACA1_204480"/>
<dbReference type="GO" id="GO:0005874">
    <property type="term" value="C:microtubule"/>
    <property type="evidence" value="ECO:0007669"/>
    <property type="project" value="UniProtKB-KW"/>
</dbReference>
<dbReference type="RefSeq" id="XP_004338374.1">
    <property type="nucleotide sequence ID" value="XM_004338326.1"/>
</dbReference>
<comment type="similarity">
    <text evidence="1">Belongs to the tubulin family.</text>
</comment>
<dbReference type="InterPro" id="IPR023123">
    <property type="entry name" value="Tubulin_C"/>
</dbReference>
<evidence type="ECO:0000313" key="7">
    <source>
        <dbReference type="Proteomes" id="UP000011083"/>
    </source>
</evidence>